<evidence type="ECO:0000256" key="6">
    <source>
        <dbReference type="ARBA" id="ARBA00022777"/>
    </source>
</evidence>
<keyword evidence="5" id="KW-0547">Nucleotide-binding</keyword>
<evidence type="ECO:0000256" key="1">
    <source>
        <dbReference type="ARBA" id="ARBA00000085"/>
    </source>
</evidence>
<evidence type="ECO:0000256" key="4">
    <source>
        <dbReference type="ARBA" id="ARBA00022679"/>
    </source>
</evidence>
<dbReference type="Gene3D" id="1.20.5.1930">
    <property type="match status" value="1"/>
</dbReference>
<dbReference type="SMART" id="SM00387">
    <property type="entry name" value="HATPase_c"/>
    <property type="match status" value="1"/>
</dbReference>
<accession>A0ABQ2Y9P5</accession>
<evidence type="ECO:0000259" key="11">
    <source>
        <dbReference type="SMART" id="SM00387"/>
    </source>
</evidence>
<keyword evidence="3" id="KW-0597">Phosphoprotein</keyword>
<evidence type="ECO:0000256" key="8">
    <source>
        <dbReference type="ARBA" id="ARBA00023012"/>
    </source>
</evidence>
<dbReference type="PANTHER" id="PTHR24421">
    <property type="entry name" value="NITRATE/NITRITE SENSOR PROTEIN NARX-RELATED"/>
    <property type="match status" value="1"/>
</dbReference>
<dbReference type="InterPro" id="IPR036890">
    <property type="entry name" value="HATPase_C_sf"/>
</dbReference>
<comment type="catalytic activity">
    <reaction evidence="1">
        <text>ATP + protein L-histidine = ADP + protein N-phospho-L-histidine.</text>
        <dbReference type="EC" id="2.7.13.3"/>
    </reaction>
</comment>
<dbReference type="InterPro" id="IPR050482">
    <property type="entry name" value="Sensor_HK_TwoCompSys"/>
</dbReference>
<proteinExistence type="predicted"/>
<feature type="domain" description="Histidine kinase/HSP90-like ATPase" evidence="11">
    <location>
        <begin position="301"/>
        <end position="410"/>
    </location>
</feature>
<evidence type="ECO:0000256" key="3">
    <source>
        <dbReference type="ARBA" id="ARBA00022553"/>
    </source>
</evidence>
<evidence type="ECO:0000256" key="5">
    <source>
        <dbReference type="ARBA" id="ARBA00022741"/>
    </source>
</evidence>
<evidence type="ECO:0000256" key="2">
    <source>
        <dbReference type="ARBA" id="ARBA00012438"/>
    </source>
</evidence>
<keyword evidence="4" id="KW-0808">Transferase</keyword>
<name>A0ABQ2Y9P5_9ACTN</name>
<dbReference type="EC" id="2.7.13.3" evidence="2"/>
<dbReference type="InterPro" id="IPR011712">
    <property type="entry name" value="Sig_transdc_His_kin_sub3_dim/P"/>
</dbReference>
<dbReference type="SUPFAM" id="SSF55874">
    <property type="entry name" value="ATPase domain of HSP90 chaperone/DNA topoisomerase II/histidine kinase"/>
    <property type="match status" value="1"/>
</dbReference>
<feature type="region of interest" description="Disordered" evidence="9">
    <location>
        <begin position="1"/>
        <end position="21"/>
    </location>
</feature>
<feature type="transmembrane region" description="Helical" evidence="10">
    <location>
        <begin position="152"/>
        <end position="172"/>
    </location>
</feature>
<dbReference type="Gene3D" id="3.30.565.10">
    <property type="entry name" value="Histidine kinase-like ATPase, C-terminal domain"/>
    <property type="match status" value="1"/>
</dbReference>
<dbReference type="RefSeq" id="WP_190021482.1">
    <property type="nucleotide sequence ID" value="NZ_BMUT01000003.1"/>
</dbReference>
<evidence type="ECO:0000313" key="13">
    <source>
        <dbReference type="Proteomes" id="UP000659223"/>
    </source>
</evidence>
<dbReference type="InterPro" id="IPR003594">
    <property type="entry name" value="HATPase_dom"/>
</dbReference>
<feature type="transmembrane region" description="Helical" evidence="10">
    <location>
        <begin position="83"/>
        <end position="103"/>
    </location>
</feature>
<dbReference type="EMBL" id="BMUT01000003">
    <property type="protein sequence ID" value="GGX76318.1"/>
    <property type="molecule type" value="Genomic_DNA"/>
</dbReference>
<comment type="caution">
    <text evidence="12">The sequence shown here is derived from an EMBL/GenBank/DDBJ whole genome shotgun (WGS) entry which is preliminary data.</text>
</comment>
<evidence type="ECO:0000313" key="12">
    <source>
        <dbReference type="EMBL" id="GGX76318.1"/>
    </source>
</evidence>
<keyword evidence="10" id="KW-0472">Membrane</keyword>
<keyword evidence="10" id="KW-1133">Transmembrane helix</keyword>
<feature type="transmembrane region" description="Helical" evidence="10">
    <location>
        <begin position="58"/>
        <end position="76"/>
    </location>
</feature>
<reference evidence="13" key="1">
    <citation type="journal article" date="2019" name="Int. J. Syst. Evol. Microbiol.">
        <title>The Global Catalogue of Microorganisms (GCM) 10K type strain sequencing project: providing services to taxonomists for standard genome sequencing and annotation.</title>
        <authorList>
            <consortium name="The Broad Institute Genomics Platform"/>
            <consortium name="The Broad Institute Genome Sequencing Center for Infectious Disease"/>
            <person name="Wu L."/>
            <person name="Ma J."/>
        </authorList>
    </citation>
    <scope>NUCLEOTIDE SEQUENCE [LARGE SCALE GENOMIC DNA]</scope>
    <source>
        <strain evidence="13">JCM 4586</strain>
    </source>
</reference>
<keyword evidence="8" id="KW-0902">Two-component regulatory system</keyword>
<evidence type="ECO:0000256" key="9">
    <source>
        <dbReference type="SAM" id="MobiDB-lite"/>
    </source>
</evidence>
<dbReference type="Proteomes" id="UP000659223">
    <property type="component" value="Unassembled WGS sequence"/>
</dbReference>
<dbReference type="Pfam" id="PF02518">
    <property type="entry name" value="HATPase_c"/>
    <property type="match status" value="1"/>
</dbReference>
<protein>
    <recommendedName>
        <fullName evidence="2">histidine kinase</fullName>
        <ecNumber evidence="2">2.7.13.3</ecNumber>
    </recommendedName>
</protein>
<keyword evidence="7" id="KW-0067">ATP-binding</keyword>
<evidence type="ECO:0000256" key="7">
    <source>
        <dbReference type="ARBA" id="ARBA00022840"/>
    </source>
</evidence>
<gene>
    <name evidence="12" type="ORF">GCM10010324_22480</name>
</gene>
<keyword evidence="6" id="KW-0418">Kinase</keyword>
<organism evidence="12 13">
    <name type="scientific">Streptomyces hiroshimensis</name>
    <dbReference type="NCBI Taxonomy" id="66424"/>
    <lineage>
        <taxon>Bacteria</taxon>
        <taxon>Bacillati</taxon>
        <taxon>Actinomycetota</taxon>
        <taxon>Actinomycetes</taxon>
        <taxon>Kitasatosporales</taxon>
        <taxon>Streptomycetaceae</taxon>
        <taxon>Streptomyces</taxon>
    </lineage>
</organism>
<dbReference type="CDD" id="cd16917">
    <property type="entry name" value="HATPase_UhpB-NarQ-NarX-like"/>
    <property type="match status" value="1"/>
</dbReference>
<sequence length="425" mass="43869">MSTTHPDARGSGASGSGGFRPAPSGDALPWTRNDGLVAVGAAAVDLIGFTLTSQLDLGYVPAAGCVLMVVSALPLLARRRAPVLTLAAVLLLGLVLNLSVPIAQHFNASVVVALYTVVRTRRAAVAASATLAAVAIPLVGLASWPRPRIMDVVGNGASGVLVVVAAIVMNHWQRDIEANRRMLADRAVADERRRIARELHDIVAHHITTMQLMAGGARANLAYDPEAAEEALVTMEASGRIALREMRQLLDVLRAGEEPEEAPTAPQPGVGDLERLVAESRRAGLPTALAVQGEEHPLPPSVSLTVFRIVQEALTNARKYAGKAQASVHLTYGPGGVTVEVSDDGVGADAGSGSGSGADAGFGWGAGAGTGSGYGLVGMRERVVLHGGTLEAGPLEEGGFRVSARLPLKTDEQPALKAGEGVVLR</sequence>
<dbReference type="Pfam" id="PF07730">
    <property type="entry name" value="HisKA_3"/>
    <property type="match status" value="1"/>
</dbReference>
<dbReference type="PANTHER" id="PTHR24421:SF10">
    <property type="entry name" value="NITRATE_NITRITE SENSOR PROTEIN NARQ"/>
    <property type="match status" value="1"/>
</dbReference>
<evidence type="ECO:0000256" key="10">
    <source>
        <dbReference type="SAM" id="Phobius"/>
    </source>
</evidence>
<keyword evidence="10" id="KW-0812">Transmembrane</keyword>
<keyword evidence="13" id="KW-1185">Reference proteome</keyword>
<feature type="transmembrane region" description="Helical" evidence="10">
    <location>
        <begin position="123"/>
        <end position="145"/>
    </location>
</feature>